<proteinExistence type="predicted"/>
<reference evidence="2 3" key="1">
    <citation type="journal article" date="2019" name="Nat. Ecol. Evol.">
        <title>Megaphylogeny resolves global patterns of mushroom evolution.</title>
        <authorList>
            <person name="Varga T."/>
            <person name="Krizsan K."/>
            <person name="Foldi C."/>
            <person name="Dima B."/>
            <person name="Sanchez-Garcia M."/>
            <person name="Sanchez-Ramirez S."/>
            <person name="Szollosi G.J."/>
            <person name="Szarkandi J.G."/>
            <person name="Papp V."/>
            <person name="Albert L."/>
            <person name="Andreopoulos W."/>
            <person name="Angelini C."/>
            <person name="Antonin V."/>
            <person name="Barry K.W."/>
            <person name="Bougher N.L."/>
            <person name="Buchanan P."/>
            <person name="Buyck B."/>
            <person name="Bense V."/>
            <person name="Catcheside P."/>
            <person name="Chovatia M."/>
            <person name="Cooper J."/>
            <person name="Damon W."/>
            <person name="Desjardin D."/>
            <person name="Finy P."/>
            <person name="Geml J."/>
            <person name="Haridas S."/>
            <person name="Hughes K."/>
            <person name="Justo A."/>
            <person name="Karasinski D."/>
            <person name="Kautmanova I."/>
            <person name="Kiss B."/>
            <person name="Kocsube S."/>
            <person name="Kotiranta H."/>
            <person name="LaButti K.M."/>
            <person name="Lechner B.E."/>
            <person name="Liimatainen K."/>
            <person name="Lipzen A."/>
            <person name="Lukacs Z."/>
            <person name="Mihaltcheva S."/>
            <person name="Morgado L.N."/>
            <person name="Niskanen T."/>
            <person name="Noordeloos M.E."/>
            <person name="Ohm R.A."/>
            <person name="Ortiz-Santana B."/>
            <person name="Ovrebo C."/>
            <person name="Racz N."/>
            <person name="Riley R."/>
            <person name="Savchenko A."/>
            <person name="Shiryaev A."/>
            <person name="Soop K."/>
            <person name="Spirin V."/>
            <person name="Szebenyi C."/>
            <person name="Tomsovsky M."/>
            <person name="Tulloss R.E."/>
            <person name="Uehling J."/>
            <person name="Grigoriev I.V."/>
            <person name="Vagvolgyi C."/>
            <person name="Papp T."/>
            <person name="Martin F.M."/>
            <person name="Miettinen O."/>
            <person name="Hibbett D.S."/>
            <person name="Nagy L.G."/>
        </authorList>
    </citation>
    <scope>NUCLEOTIDE SEQUENCE [LARGE SCALE GENOMIC DNA]</scope>
    <source>
        <strain evidence="2 3">CBS 962.96</strain>
    </source>
</reference>
<evidence type="ECO:0000313" key="2">
    <source>
        <dbReference type="EMBL" id="THU99700.1"/>
    </source>
</evidence>
<protein>
    <submittedName>
        <fullName evidence="2">Uncharacterized protein</fullName>
    </submittedName>
</protein>
<sequence>MLLEDEGFALTIVLPLPLTIPLDNDRLAFPASLLSLPPRPNERNTHKKKTRCGNQVFKNSWIVKKRKEGEIAGRTGGRGEEEEEEEEEKERKEFVNPFIILLPEDDQGFSLFRKDTIELLPLDNDRLLLLPYYLPAAETNEIQ</sequence>
<evidence type="ECO:0000313" key="3">
    <source>
        <dbReference type="Proteomes" id="UP000297245"/>
    </source>
</evidence>
<name>A0A4S8MBM5_DENBC</name>
<dbReference type="AlphaFoldDB" id="A0A4S8MBM5"/>
<evidence type="ECO:0000256" key="1">
    <source>
        <dbReference type="SAM" id="MobiDB-lite"/>
    </source>
</evidence>
<keyword evidence="3" id="KW-1185">Reference proteome</keyword>
<dbReference type="EMBL" id="ML179115">
    <property type="protein sequence ID" value="THU99700.1"/>
    <property type="molecule type" value="Genomic_DNA"/>
</dbReference>
<dbReference type="Proteomes" id="UP000297245">
    <property type="component" value="Unassembled WGS sequence"/>
</dbReference>
<organism evidence="2 3">
    <name type="scientific">Dendrothele bispora (strain CBS 962.96)</name>
    <dbReference type="NCBI Taxonomy" id="1314807"/>
    <lineage>
        <taxon>Eukaryota</taxon>
        <taxon>Fungi</taxon>
        <taxon>Dikarya</taxon>
        <taxon>Basidiomycota</taxon>
        <taxon>Agaricomycotina</taxon>
        <taxon>Agaricomycetes</taxon>
        <taxon>Agaricomycetidae</taxon>
        <taxon>Agaricales</taxon>
        <taxon>Agaricales incertae sedis</taxon>
        <taxon>Dendrothele</taxon>
    </lineage>
</organism>
<accession>A0A4S8MBM5</accession>
<feature type="region of interest" description="Disordered" evidence="1">
    <location>
        <begin position="71"/>
        <end position="91"/>
    </location>
</feature>
<gene>
    <name evidence="2" type="ORF">K435DRAFT_837591</name>
</gene>